<feature type="transmembrane region" description="Helical" evidence="5">
    <location>
        <begin position="64"/>
        <end position="85"/>
    </location>
</feature>
<feature type="transmembrane region" description="Helical" evidence="5">
    <location>
        <begin position="413"/>
        <end position="434"/>
    </location>
</feature>
<evidence type="ECO:0000256" key="1">
    <source>
        <dbReference type="ARBA" id="ARBA00004141"/>
    </source>
</evidence>
<feature type="transmembrane region" description="Helical" evidence="5">
    <location>
        <begin position="263"/>
        <end position="280"/>
    </location>
</feature>
<keyword evidence="4 5" id="KW-0472">Membrane</keyword>
<evidence type="ECO:0000256" key="4">
    <source>
        <dbReference type="ARBA" id="ARBA00023136"/>
    </source>
</evidence>
<gene>
    <name evidence="7" type="ORF">Mgra_00006216</name>
</gene>
<feature type="transmembrane region" description="Helical" evidence="5">
    <location>
        <begin position="324"/>
        <end position="344"/>
    </location>
</feature>
<dbReference type="AlphaFoldDB" id="A0A8S9ZM23"/>
<accession>A0A8S9ZM23</accession>
<feature type="transmembrane region" description="Helical" evidence="5">
    <location>
        <begin position="126"/>
        <end position="146"/>
    </location>
</feature>
<dbReference type="Pfam" id="PF00083">
    <property type="entry name" value="Sugar_tr"/>
    <property type="match status" value="1"/>
</dbReference>
<dbReference type="EMBL" id="JABEBT010000059">
    <property type="protein sequence ID" value="KAF7634361.1"/>
    <property type="molecule type" value="Genomic_DNA"/>
</dbReference>
<feature type="transmembrane region" description="Helical" evidence="5">
    <location>
        <begin position="182"/>
        <end position="207"/>
    </location>
</feature>
<dbReference type="InterPro" id="IPR005829">
    <property type="entry name" value="Sugar_transporter_CS"/>
</dbReference>
<keyword evidence="3 5" id="KW-1133">Transmembrane helix</keyword>
<name>A0A8S9ZM23_9BILA</name>
<dbReference type="InterPro" id="IPR036259">
    <property type="entry name" value="MFS_trans_sf"/>
</dbReference>
<comment type="subcellular location">
    <subcellularLocation>
        <location evidence="1">Membrane</location>
        <topology evidence="1">Multi-pass membrane protein</topology>
    </subcellularLocation>
</comment>
<dbReference type="InterPro" id="IPR005828">
    <property type="entry name" value="MFS_sugar_transport-like"/>
</dbReference>
<feature type="transmembrane region" description="Helical" evidence="5">
    <location>
        <begin position="350"/>
        <end position="372"/>
    </location>
</feature>
<protein>
    <submittedName>
        <fullName evidence="7">MFS domain-containing protein</fullName>
    </submittedName>
</protein>
<organism evidence="7 8">
    <name type="scientific">Meloidogyne graminicola</name>
    <dbReference type="NCBI Taxonomy" id="189291"/>
    <lineage>
        <taxon>Eukaryota</taxon>
        <taxon>Metazoa</taxon>
        <taxon>Ecdysozoa</taxon>
        <taxon>Nematoda</taxon>
        <taxon>Chromadorea</taxon>
        <taxon>Rhabditida</taxon>
        <taxon>Tylenchina</taxon>
        <taxon>Tylenchomorpha</taxon>
        <taxon>Tylenchoidea</taxon>
        <taxon>Meloidogynidae</taxon>
        <taxon>Meloidogyninae</taxon>
        <taxon>Meloidogyne</taxon>
    </lineage>
</organism>
<dbReference type="PANTHER" id="PTHR24064">
    <property type="entry name" value="SOLUTE CARRIER FAMILY 22 MEMBER"/>
    <property type="match status" value="1"/>
</dbReference>
<dbReference type="PROSITE" id="PS50850">
    <property type="entry name" value="MFS"/>
    <property type="match status" value="1"/>
</dbReference>
<evidence type="ECO:0000313" key="7">
    <source>
        <dbReference type="EMBL" id="KAF7634361.1"/>
    </source>
</evidence>
<dbReference type="Gene3D" id="1.20.1250.20">
    <property type="entry name" value="MFS general substrate transporter like domains"/>
    <property type="match status" value="1"/>
</dbReference>
<evidence type="ECO:0000259" key="6">
    <source>
        <dbReference type="PROSITE" id="PS50850"/>
    </source>
</evidence>
<feature type="transmembrane region" description="Helical" evidence="5">
    <location>
        <begin position="384"/>
        <end position="407"/>
    </location>
</feature>
<feature type="domain" description="Major facilitator superfamily (MFS) profile" evidence="6">
    <location>
        <begin position="1"/>
        <end position="438"/>
    </location>
</feature>
<evidence type="ECO:0000256" key="5">
    <source>
        <dbReference type="SAM" id="Phobius"/>
    </source>
</evidence>
<dbReference type="InterPro" id="IPR020846">
    <property type="entry name" value="MFS_dom"/>
</dbReference>
<dbReference type="GO" id="GO:0016020">
    <property type="term" value="C:membrane"/>
    <property type="evidence" value="ECO:0007669"/>
    <property type="project" value="UniProtKB-SubCell"/>
</dbReference>
<comment type="caution">
    <text evidence="7">The sequence shown here is derived from an EMBL/GenBank/DDBJ whole genome shotgun (WGS) entry which is preliminary data.</text>
</comment>
<feature type="transmembrane region" description="Helical" evidence="5">
    <location>
        <begin position="292"/>
        <end position="312"/>
    </location>
</feature>
<reference evidence="7" key="1">
    <citation type="journal article" date="2020" name="Ecol. Evol.">
        <title>Genome structure and content of the rice root-knot nematode (Meloidogyne graminicola).</title>
        <authorList>
            <person name="Phan N.T."/>
            <person name="Danchin E.G.J."/>
            <person name="Klopp C."/>
            <person name="Perfus-Barbeoch L."/>
            <person name="Kozlowski D.K."/>
            <person name="Koutsovoulos G.D."/>
            <person name="Lopez-Roques C."/>
            <person name="Bouchez O."/>
            <person name="Zahm M."/>
            <person name="Besnard G."/>
            <person name="Bellafiore S."/>
        </authorList>
    </citation>
    <scope>NUCLEOTIDE SEQUENCE</scope>
    <source>
        <strain evidence="7">VN-18</strain>
    </source>
</reference>
<evidence type="ECO:0000256" key="2">
    <source>
        <dbReference type="ARBA" id="ARBA00022692"/>
    </source>
</evidence>
<feature type="transmembrane region" description="Helical" evidence="5">
    <location>
        <begin position="158"/>
        <end position="176"/>
    </location>
</feature>
<dbReference type="Proteomes" id="UP000605970">
    <property type="component" value="Unassembled WGS sequence"/>
</dbReference>
<dbReference type="SUPFAM" id="SSF103473">
    <property type="entry name" value="MFS general substrate transporter"/>
    <property type="match status" value="1"/>
</dbReference>
<evidence type="ECO:0000256" key="3">
    <source>
        <dbReference type="ARBA" id="ARBA00022989"/>
    </source>
</evidence>
<evidence type="ECO:0000313" key="8">
    <source>
        <dbReference type="Proteomes" id="UP000605970"/>
    </source>
</evidence>
<dbReference type="OrthoDB" id="5296287at2759"/>
<proteinExistence type="predicted"/>
<feature type="transmembrane region" description="Helical" evidence="5">
    <location>
        <begin position="97"/>
        <end position="114"/>
    </location>
</feature>
<dbReference type="PROSITE" id="PS00216">
    <property type="entry name" value="SUGAR_TRANSPORT_1"/>
    <property type="match status" value="1"/>
</dbReference>
<dbReference type="GO" id="GO:0022857">
    <property type="term" value="F:transmembrane transporter activity"/>
    <property type="evidence" value="ECO:0007669"/>
    <property type="project" value="InterPro"/>
</dbReference>
<sequence length="479" mass="54855">MLFSIFAIYTPKWKCLLLNNNNLTNNYERDCTIYLNCPLENLEFEESPFYSATMEFNWYCGYGAYYRTLFSQIQFIGVLLGTLLMAPLSDKFGRKPIGLISLTIGLSMLAFSSLSPNGYILLINRFIIALFMGGSLVVIATYTMEIIPSEHRITLRTFCNWGLCRVVMTTICYYFPEWRTSSIALSLVSVPAIFIFAFIIPESPIWLHSQGKIEKMRSSEKYIARIAAIPYKPIEHAEICKAEVRKRPNFLAIFHDKILFERLLVLWLMWFCSSLSSYSVDLNSSNFSGDLFINQWLLSCPVIISKMFLFILDSNWPSFSRRTLHQFSQLIVCISFLLLIFLIVIKYEGIWILLINLFGTIFLEFTWDANVLCTIESMPTQMRATALGSCSMIARIGGIFAPMLVFFNEMWGASAYLTIVIVGTCNLLSSYIWLIDTKGVDLDTVNLGVEKESEGDDDKLEENIKFIPSENCLLEKVDF</sequence>
<keyword evidence="8" id="KW-1185">Reference proteome</keyword>
<keyword evidence="2 5" id="KW-0812">Transmembrane</keyword>